<dbReference type="Proteomes" id="UP000504607">
    <property type="component" value="Chromosome 1"/>
</dbReference>
<name>A0A6I9QRE1_ELAGV</name>
<gene>
    <name evidence="11" type="primary">LOC105038150</name>
</gene>
<dbReference type="SUPFAM" id="SSF54171">
    <property type="entry name" value="DNA-binding domain"/>
    <property type="match status" value="1"/>
</dbReference>
<dbReference type="GeneID" id="105038150"/>
<feature type="domain" description="AP2/ERF" evidence="9">
    <location>
        <begin position="25"/>
        <end position="82"/>
    </location>
</feature>
<keyword evidence="3" id="KW-0238">DNA-binding</keyword>
<keyword evidence="10" id="KW-1185">Reference proteome</keyword>
<dbReference type="FunFam" id="3.30.730.10:FF:000001">
    <property type="entry name" value="Ethylene-responsive transcription factor 2"/>
    <property type="match status" value="1"/>
</dbReference>
<evidence type="ECO:0000256" key="6">
    <source>
        <dbReference type="ARBA" id="ARBA00023242"/>
    </source>
</evidence>
<dbReference type="KEGG" id="egu:105038150"/>
<sequence length="183" mass="19986">MAENLPADRRAERSTSPVGGTRHPVYRGVRKRQWGRWVSEIREPRKKSRIWLGSFPTPEMAARAYDAAAKCLKGANAQLNFPDQAHLLPLPSTRAPGDIKAAATAAAKLETPSSAASASVSSSASTHSCSSCLVVGEEGEVKSELEDFWAEIELAELMNGRMSPVLSRETWCWDTCTDHAIYL</sequence>
<protein>
    <submittedName>
        <fullName evidence="11">Ethylene-responsive transcription factor TINY</fullName>
    </submittedName>
</protein>
<keyword evidence="6" id="KW-0539">Nucleus</keyword>
<keyword evidence="2" id="KW-0805">Transcription regulation</keyword>
<organism evidence="10 11">
    <name type="scientific">Elaeis guineensis var. tenera</name>
    <name type="common">Oil palm</name>
    <dbReference type="NCBI Taxonomy" id="51953"/>
    <lineage>
        <taxon>Eukaryota</taxon>
        <taxon>Viridiplantae</taxon>
        <taxon>Streptophyta</taxon>
        <taxon>Embryophyta</taxon>
        <taxon>Tracheophyta</taxon>
        <taxon>Spermatophyta</taxon>
        <taxon>Magnoliopsida</taxon>
        <taxon>Liliopsida</taxon>
        <taxon>Arecaceae</taxon>
        <taxon>Arecoideae</taxon>
        <taxon>Cocoseae</taxon>
        <taxon>Elaeidinae</taxon>
        <taxon>Elaeis</taxon>
    </lineage>
</organism>
<reference evidence="11" key="1">
    <citation type="submission" date="2025-08" db="UniProtKB">
        <authorList>
            <consortium name="RefSeq"/>
        </authorList>
    </citation>
    <scope>IDENTIFICATION</scope>
</reference>
<dbReference type="OrthoDB" id="673459at2759"/>
<dbReference type="AlphaFoldDB" id="A0A6I9QRE1"/>
<evidence type="ECO:0000256" key="8">
    <source>
        <dbReference type="SAM" id="MobiDB-lite"/>
    </source>
</evidence>
<dbReference type="InParanoid" id="A0A6I9QRE1"/>
<dbReference type="PANTHER" id="PTHR31985:SF151">
    <property type="entry name" value="ETHYLENE-RESPONSIVE TRANSCRIPTION FACTOR ERF023"/>
    <property type="match status" value="1"/>
</dbReference>
<evidence type="ECO:0000256" key="1">
    <source>
        <dbReference type="ARBA" id="ARBA00004123"/>
    </source>
</evidence>
<dbReference type="Gene3D" id="3.30.730.10">
    <property type="entry name" value="AP2/ERF domain"/>
    <property type="match status" value="1"/>
</dbReference>
<keyword evidence="4" id="KW-0010">Activator</keyword>
<feature type="compositionally biased region" description="Basic and acidic residues" evidence="8">
    <location>
        <begin position="1"/>
        <end position="13"/>
    </location>
</feature>
<dbReference type="GO" id="GO:0003700">
    <property type="term" value="F:DNA-binding transcription factor activity"/>
    <property type="evidence" value="ECO:0007669"/>
    <property type="project" value="InterPro"/>
</dbReference>
<keyword evidence="5" id="KW-0804">Transcription</keyword>
<evidence type="ECO:0000256" key="4">
    <source>
        <dbReference type="ARBA" id="ARBA00023159"/>
    </source>
</evidence>
<dbReference type="GO" id="GO:0005634">
    <property type="term" value="C:nucleus"/>
    <property type="evidence" value="ECO:0007669"/>
    <property type="project" value="UniProtKB-SubCell"/>
</dbReference>
<dbReference type="InterPro" id="IPR036955">
    <property type="entry name" value="AP2/ERF_dom_sf"/>
</dbReference>
<dbReference type="InterPro" id="IPR016177">
    <property type="entry name" value="DNA-bd_dom_sf"/>
</dbReference>
<dbReference type="CDD" id="cd00018">
    <property type="entry name" value="AP2"/>
    <property type="match status" value="1"/>
</dbReference>
<dbReference type="InterPro" id="IPR001471">
    <property type="entry name" value="AP2/ERF_dom"/>
</dbReference>
<dbReference type="SMART" id="SM00380">
    <property type="entry name" value="AP2"/>
    <property type="match status" value="1"/>
</dbReference>
<comment type="similarity">
    <text evidence="7">Belongs to the AP2/ERF transcription factor family. ERF subfamily.</text>
</comment>
<dbReference type="PANTHER" id="PTHR31985">
    <property type="entry name" value="ETHYLENE-RESPONSIVE TRANSCRIPTION FACTOR ERF042-RELATED"/>
    <property type="match status" value="1"/>
</dbReference>
<proteinExistence type="inferred from homology"/>
<evidence type="ECO:0000313" key="10">
    <source>
        <dbReference type="Proteomes" id="UP000504607"/>
    </source>
</evidence>
<dbReference type="PROSITE" id="PS51032">
    <property type="entry name" value="AP2_ERF"/>
    <property type="match status" value="1"/>
</dbReference>
<dbReference type="Pfam" id="PF00847">
    <property type="entry name" value="AP2"/>
    <property type="match status" value="1"/>
</dbReference>
<dbReference type="InterPro" id="IPR051032">
    <property type="entry name" value="AP2/ERF_TF_ERF_subfamily"/>
</dbReference>
<evidence type="ECO:0000256" key="7">
    <source>
        <dbReference type="ARBA" id="ARBA00024343"/>
    </source>
</evidence>
<evidence type="ECO:0000259" key="9">
    <source>
        <dbReference type="PROSITE" id="PS51032"/>
    </source>
</evidence>
<feature type="region of interest" description="Disordered" evidence="8">
    <location>
        <begin position="1"/>
        <end position="25"/>
    </location>
</feature>
<evidence type="ECO:0000313" key="11">
    <source>
        <dbReference type="RefSeq" id="XP_010912162.1"/>
    </source>
</evidence>
<evidence type="ECO:0000256" key="2">
    <source>
        <dbReference type="ARBA" id="ARBA00023015"/>
    </source>
</evidence>
<dbReference type="PRINTS" id="PR00367">
    <property type="entry name" value="ETHRSPELEMNT"/>
</dbReference>
<dbReference type="RefSeq" id="XP_010912162.1">
    <property type="nucleotide sequence ID" value="XM_010913860.3"/>
</dbReference>
<evidence type="ECO:0000256" key="5">
    <source>
        <dbReference type="ARBA" id="ARBA00023163"/>
    </source>
</evidence>
<evidence type="ECO:0000256" key="3">
    <source>
        <dbReference type="ARBA" id="ARBA00023125"/>
    </source>
</evidence>
<comment type="subcellular location">
    <subcellularLocation>
        <location evidence="1">Nucleus</location>
    </subcellularLocation>
</comment>
<dbReference type="GO" id="GO:0003677">
    <property type="term" value="F:DNA binding"/>
    <property type="evidence" value="ECO:0007669"/>
    <property type="project" value="UniProtKB-KW"/>
</dbReference>
<accession>A0A6I9QRE1</accession>